<dbReference type="Pfam" id="PF09298">
    <property type="entry name" value="FAA_hydrolase_N"/>
    <property type="match status" value="1"/>
</dbReference>
<name>A0ABR4H751_9EURO</name>
<evidence type="ECO:0000259" key="12">
    <source>
        <dbReference type="Pfam" id="PF09298"/>
    </source>
</evidence>
<evidence type="ECO:0000256" key="2">
    <source>
        <dbReference type="ARBA" id="ARBA00010211"/>
    </source>
</evidence>
<dbReference type="InterPro" id="IPR011234">
    <property type="entry name" value="Fumarylacetoacetase-like_C"/>
</dbReference>
<comment type="catalytic activity">
    <reaction evidence="10">
        <text>4-fumarylacetoacetate + H2O = acetoacetate + fumarate + H(+)</text>
        <dbReference type="Rhea" id="RHEA:10244"/>
        <dbReference type="ChEBI" id="CHEBI:13705"/>
        <dbReference type="ChEBI" id="CHEBI:15377"/>
        <dbReference type="ChEBI" id="CHEBI:15378"/>
        <dbReference type="ChEBI" id="CHEBI:18034"/>
        <dbReference type="ChEBI" id="CHEBI:29806"/>
        <dbReference type="EC" id="3.7.1.2"/>
    </reaction>
</comment>
<gene>
    <name evidence="13" type="ORF">BJX63DRAFT_285990</name>
</gene>
<evidence type="ECO:0000256" key="6">
    <source>
        <dbReference type="ARBA" id="ARBA00022837"/>
    </source>
</evidence>
<organism evidence="13 14">
    <name type="scientific">Aspergillus granulosus</name>
    <dbReference type="NCBI Taxonomy" id="176169"/>
    <lineage>
        <taxon>Eukaryota</taxon>
        <taxon>Fungi</taxon>
        <taxon>Dikarya</taxon>
        <taxon>Ascomycota</taxon>
        <taxon>Pezizomycotina</taxon>
        <taxon>Eurotiomycetes</taxon>
        <taxon>Eurotiomycetidae</taxon>
        <taxon>Eurotiales</taxon>
        <taxon>Aspergillaceae</taxon>
        <taxon>Aspergillus</taxon>
        <taxon>Aspergillus subgen. Nidulantes</taxon>
    </lineage>
</organism>
<evidence type="ECO:0000256" key="7">
    <source>
        <dbReference type="ARBA" id="ARBA00022842"/>
    </source>
</evidence>
<evidence type="ECO:0000256" key="5">
    <source>
        <dbReference type="ARBA" id="ARBA00022801"/>
    </source>
</evidence>
<evidence type="ECO:0000259" key="11">
    <source>
        <dbReference type="Pfam" id="PF01557"/>
    </source>
</evidence>
<proteinExistence type="inferred from homology"/>
<dbReference type="SUPFAM" id="SSF56529">
    <property type="entry name" value="FAH"/>
    <property type="match status" value="1"/>
</dbReference>
<sequence>MTSLAYGHHFTLNNIPYGVASSPTHGQQCVTRLHNTVIFLGTLQRGGFFDAISDLPNDVFTEDTLNTFAALSASVHGAVRARLQSTLQSGTGSLPASTTASITDVTMHLPVSVGAFTDFSCSLNHVRNAGRAILNDPSPPPGFFHFPIGYGGRASTIVVSGTPINRPKGHFYDRSNPTPKTVVYGPSRALDYEMELGAVIGRPLGPGKGVHAKDAENHVFGFVLLNDWSARDIQGLEMIPLGPLNGKAFNTSISPWIITIEALTPFKAAGPAPQATLPAHLQEEEKFNYDITMSVEILHGQESGSTTETATTIATSPAATLFWSHRQMAAHLASSGCDLRTGDILGTGTVSGEDEGSFGCLLETTKGGKESVKLTGGTEERVYLLDGDVVRMSAVVGGENSGVGFGECVGEIRRAI</sequence>
<dbReference type="InterPro" id="IPR036462">
    <property type="entry name" value="Fumarylacetoacetase_N_sf"/>
</dbReference>
<feature type="domain" description="Fumarylacetoacetase-like C-terminal" evidence="11">
    <location>
        <begin position="116"/>
        <end position="408"/>
    </location>
</feature>
<evidence type="ECO:0000256" key="1">
    <source>
        <dbReference type="ARBA" id="ARBA00004782"/>
    </source>
</evidence>
<evidence type="ECO:0000256" key="8">
    <source>
        <dbReference type="ARBA" id="ARBA00022878"/>
    </source>
</evidence>
<keyword evidence="6 10" id="KW-0106">Calcium</keyword>
<dbReference type="PANTHER" id="PTHR43069">
    <property type="entry name" value="FUMARYLACETOACETASE"/>
    <property type="match status" value="1"/>
</dbReference>
<dbReference type="Pfam" id="PF01557">
    <property type="entry name" value="FAA_hydrolase"/>
    <property type="match status" value="1"/>
</dbReference>
<evidence type="ECO:0000256" key="3">
    <source>
        <dbReference type="ARBA" id="ARBA00012094"/>
    </source>
</evidence>
<evidence type="ECO:0000256" key="4">
    <source>
        <dbReference type="ARBA" id="ARBA00022723"/>
    </source>
</evidence>
<evidence type="ECO:0000256" key="10">
    <source>
        <dbReference type="RuleBase" id="RU366008"/>
    </source>
</evidence>
<dbReference type="Gene3D" id="3.90.850.10">
    <property type="entry name" value="Fumarylacetoacetase-like, C-terminal domain"/>
    <property type="match status" value="1"/>
</dbReference>
<comment type="cofactor">
    <cofactor evidence="10">
        <name>Mg(2+)</name>
        <dbReference type="ChEBI" id="CHEBI:18420"/>
    </cofactor>
    <cofactor evidence="10">
        <name>Ca(2+)</name>
        <dbReference type="ChEBI" id="CHEBI:29108"/>
    </cofactor>
</comment>
<dbReference type="Gene3D" id="2.30.30.230">
    <property type="entry name" value="Fumarylacetoacetase, N-terminal domain"/>
    <property type="match status" value="1"/>
</dbReference>
<comment type="caution">
    <text evidence="13">The sequence shown here is derived from an EMBL/GenBank/DDBJ whole genome shotgun (WGS) entry which is preliminary data.</text>
</comment>
<protein>
    <recommendedName>
        <fullName evidence="3 10">Fumarylacetoacetase</fullName>
        <ecNumber evidence="3 10">3.7.1.2</ecNumber>
    </recommendedName>
    <alternativeName>
        <fullName evidence="10">Fumarylacetoacetate hydrolase</fullName>
    </alternativeName>
</protein>
<dbReference type="PANTHER" id="PTHR43069:SF5">
    <property type="entry name" value="FUMARYLACETOACETASE"/>
    <property type="match status" value="1"/>
</dbReference>
<comment type="pathway">
    <text evidence="1 10">Amino-acid degradation; L-phenylalanine degradation; acetoacetate and fumarate from L-phenylalanine: step 6/6.</text>
</comment>
<keyword evidence="7 10" id="KW-0460">Magnesium</keyword>
<accession>A0ABR4H751</accession>
<dbReference type="EC" id="3.7.1.2" evidence="3 10"/>
<dbReference type="InterPro" id="IPR036663">
    <property type="entry name" value="Fumarylacetoacetase_C_sf"/>
</dbReference>
<keyword evidence="8 10" id="KW-0828">Tyrosine catabolism</keyword>
<reference evidence="13 14" key="1">
    <citation type="submission" date="2024-07" db="EMBL/GenBank/DDBJ databases">
        <title>Section-level genome sequencing and comparative genomics of Aspergillus sections Usti and Cavernicolus.</title>
        <authorList>
            <consortium name="Lawrence Berkeley National Laboratory"/>
            <person name="Nybo J.L."/>
            <person name="Vesth T.C."/>
            <person name="Theobald S."/>
            <person name="Frisvad J.C."/>
            <person name="Larsen T.O."/>
            <person name="Kjaerboelling I."/>
            <person name="Rothschild-Mancinelli K."/>
            <person name="Lyhne E.K."/>
            <person name="Kogle M.E."/>
            <person name="Barry K."/>
            <person name="Clum A."/>
            <person name="Na H."/>
            <person name="Ledsgaard L."/>
            <person name="Lin J."/>
            <person name="Lipzen A."/>
            <person name="Kuo A."/>
            <person name="Riley R."/>
            <person name="Mondo S."/>
            <person name="Labutti K."/>
            <person name="Haridas S."/>
            <person name="Pangalinan J."/>
            <person name="Salamov A.A."/>
            <person name="Simmons B.A."/>
            <person name="Magnuson J.K."/>
            <person name="Chen J."/>
            <person name="Drula E."/>
            <person name="Henrissat B."/>
            <person name="Wiebenga A."/>
            <person name="Lubbers R.J."/>
            <person name="Gomes A.C."/>
            <person name="Makela M.R."/>
            <person name="Stajich J."/>
            <person name="Grigoriev I.V."/>
            <person name="Mortensen U.H."/>
            <person name="De Vries R.P."/>
            <person name="Baker S.E."/>
            <person name="Andersen M.R."/>
        </authorList>
    </citation>
    <scope>NUCLEOTIDE SEQUENCE [LARGE SCALE GENOMIC DNA]</scope>
    <source>
        <strain evidence="13 14">CBS 588.65</strain>
    </source>
</reference>
<evidence type="ECO:0000313" key="13">
    <source>
        <dbReference type="EMBL" id="KAL2811284.1"/>
    </source>
</evidence>
<dbReference type="InterPro" id="IPR015377">
    <property type="entry name" value="Fumarylacetoacetase_N"/>
</dbReference>
<keyword evidence="9 10" id="KW-0585">Phenylalanine catabolism</keyword>
<dbReference type="Proteomes" id="UP001610334">
    <property type="component" value="Unassembled WGS sequence"/>
</dbReference>
<feature type="domain" description="Fumarylacetoacetase N-terminal" evidence="12">
    <location>
        <begin position="13"/>
        <end position="110"/>
    </location>
</feature>
<dbReference type="SUPFAM" id="SSF63433">
    <property type="entry name" value="Fumarylacetoacetate hydrolase, FAH, N-terminal domain"/>
    <property type="match status" value="1"/>
</dbReference>
<comment type="similarity">
    <text evidence="2 10">Belongs to the FAH family.</text>
</comment>
<evidence type="ECO:0000256" key="9">
    <source>
        <dbReference type="ARBA" id="ARBA00023232"/>
    </source>
</evidence>
<keyword evidence="4 10" id="KW-0479">Metal-binding</keyword>
<keyword evidence="5 10" id="KW-0378">Hydrolase</keyword>
<evidence type="ECO:0000313" key="14">
    <source>
        <dbReference type="Proteomes" id="UP001610334"/>
    </source>
</evidence>
<dbReference type="EMBL" id="JBFXLT010000060">
    <property type="protein sequence ID" value="KAL2811284.1"/>
    <property type="molecule type" value="Genomic_DNA"/>
</dbReference>
<dbReference type="InterPro" id="IPR005959">
    <property type="entry name" value="Fumarylacetoacetase"/>
</dbReference>
<keyword evidence="14" id="KW-1185">Reference proteome</keyword>